<sequence>MNIRSLLAPALVAAIIVSLVPTGVATAAPLPPTAEVPTAATVMIPSTEKSSWQRTGSWASTSVGTGAESSSSSVGSRATLQFVGSAAEIVGTRVPSGGDWRMTLDCTKVVTGNSFSVLTQTNQTLASFSGLTEGLHTVVIEVLGTQPWPSTGSMVSIAGARVTPGAPHRDAMKPYIGGSGDFNGDPWELRRPGCGSASSLLEVIKSRTTGGQFAVPGANGMLGEVNSHALTVGQHPSAIDPLTVGGAPREAASLPILDGVTQHIMLALPDRPRTLVLALASDEAIGRPVSVAVTTAAGDILPFVTVDQDGVVTAHSSPASLPIRSQFAVLADLRDVAGAGGYDDVRLTVIPDGPQLAELTILGGRTTDVAFERAANQLSTGYVTADAERLSAPASAFLAGPVVLSRVLADANRYAWTGTQATTPTDPALAVPLRFGTTPAATAPSVNGVAQPVDTVTVQLPQTPGQATTSVVLRFDMQQRCRTLTASVGIDDSTPSRSTASVSVGVYGDGEAMTMHHNGSWAPSVQAGTDNPVTNGYTRQSIASQLRDLKTAWTTGTGIPAESAKALTAIINAEYAARSASATDGSHATMTYPLPNPATIGAGSTRPGPQMYGLPQSDVTYAHDTAWSTQRQVKATPEASDSLLPIAVDLLTARGKEMLTAAATRVQAGVGQVESALPRLVSIVISGTPGAVVDLVGAGVDCVSAQPGADGSPAPVAMPLYSQLGVPPLFLPAPRNAAGDELKLLAKNPVWWDLACPNGPSTTGLEYTATRERTTTYVPNYGAASGGGYVIVDGGYSTVDRAVAQKPACGFPADQLADDYGEFAFSHQVGERIQPEYKYVVKATMVKDSIQGQIQEITSSWTLSQANWYDKVWSWASNLTRETSEDSSTIAIWLLLLPIDLPGAIVFNPITAHALPLSAQVALGAAMMSPSLVEGAAVKALPGASGLALAAGRGFEASNELLLLSTEQAARSNYAVLKVGDELAVGIPLKTGTSEVVADVRVTTESRQTIGTDAATSRMASTNDFAPWVSDVRVIEPDEPHVVCKRGDDLCDEGLESGVASATSPQRLTAFEMPASGHSFGGRYASAAQLALAPAAKSGPAASAALKATEAMQSNTIFGTLVSADQVFLQDWREEVGPDAPKFAPWLATDTAPLYYYTNHDPDAVFAWGLGPEIHEGVAIRDAHNPSAPNLALYSSRTRPDVTGAFVSTSRDPDLLGSGFDWAGEAPHWRYTIARPEGGGGFDMAASLAGAGERGFDFLLSTPNVQHGGEVTFLSVHTSFIVRADYMEFDSLSHRFVVTETVQNERFSSSLPQWTGAGRIPSGIEAAGASVNGSQAHKWADFDWAPSNAEQDVNIPIVRPDASLYEAAAAGHGTIYWSRGSQSWRILDLSRVGLSAEALITRRHDGFQAWLFDRSDRIVFIPEERVGENGAHPVVVEVSGDDYSDFYPDTDPGSDPDTDPLPTHFEDLNPYDFYSDDDSAHTAPAARGEWPTAPITINSASGVLADTGTTYRGMGGVHVVGVSTGGSLAGASWRLQPVGDGSFRILNTETGTALHATGNPYDNAPSGASLNVVATPESWHSAEQRWTLTQNPNGTVRITSTSHPGLSLLSDKGTCAACGSAATSVAAATMGTAWGLRALPALPTSTFALSIGGSAIVDTDETYRGVAGAHVVGVTTDVAAAGSGWKLQPVGDGTYRILSTTEGTALHATADPFDGAPGSGAMNVAATGESWNSVEQRWRPTVFADGSAQFESVGHPGLFLRLDGGTLSASPTGAAGSMRWYFGADASGELTLTTRGGSIVDAGGSYRGVAGASTTGISTAPATTGHWVVERTAAGSYRFINSGSGRALQSTGEALDSAPTSGAFNVAVTEAWWNHPHQQWLITRNPNGSLRIESVGHPGLLLTVKNGAVAVAPPPAAK</sequence>
<feature type="signal peptide" evidence="2">
    <location>
        <begin position="1"/>
        <end position="27"/>
    </location>
</feature>
<proteinExistence type="predicted"/>
<name>A0ABT9BUR6_9MICO</name>
<feature type="domain" description="Ricin B lectin" evidence="3">
    <location>
        <begin position="1532"/>
        <end position="1604"/>
    </location>
</feature>
<keyword evidence="5" id="KW-1185">Reference proteome</keyword>
<protein>
    <submittedName>
        <fullName evidence="4">RICIN domain-containing protein</fullName>
    </submittedName>
</protein>
<accession>A0ABT9BUR6</accession>
<dbReference type="Gene3D" id="3.90.210.10">
    <property type="entry name" value="Heat-Labile Enterotoxin, subunit A"/>
    <property type="match status" value="1"/>
</dbReference>
<dbReference type="Proteomes" id="UP001241072">
    <property type="component" value="Unassembled WGS sequence"/>
</dbReference>
<dbReference type="InterPro" id="IPR035992">
    <property type="entry name" value="Ricin_B-like_lectins"/>
</dbReference>
<evidence type="ECO:0000313" key="5">
    <source>
        <dbReference type="Proteomes" id="UP001241072"/>
    </source>
</evidence>
<comment type="caution">
    <text evidence="4">The sequence shown here is derived from an EMBL/GenBank/DDBJ whole genome shotgun (WGS) entry which is preliminary data.</text>
</comment>
<dbReference type="CDD" id="cd00161">
    <property type="entry name" value="beta-trefoil_Ricin-like"/>
    <property type="match status" value="3"/>
</dbReference>
<dbReference type="SUPFAM" id="SSF50370">
    <property type="entry name" value="Ricin B-like lectins"/>
    <property type="match status" value="3"/>
</dbReference>
<evidence type="ECO:0000256" key="1">
    <source>
        <dbReference type="SAM" id="MobiDB-lite"/>
    </source>
</evidence>
<organism evidence="4 5">
    <name type="scientific">Antiquaquibacter soli</name>
    <dbReference type="NCBI Taxonomy" id="3064523"/>
    <lineage>
        <taxon>Bacteria</taxon>
        <taxon>Bacillati</taxon>
        <taxon>Actinomycetota</taxon>
        <taxon>Actinomycetes</taxon>
        <taxon>Micrococcales</taxon>
        <taxon>Microbacteriaceae</taxon>
        <taxon>Antiquaquibacter</taxon>
    </lineage>
</organism>
<evidence type="ECO:0000259" key="3">
    <source>
        <dbReference type="Pfam" id="PF14200"/>
    </source>
</evidence>
<dbReference type="EMBL" id="JAUQUB010000003">
    <property type="protein sequence ID" value="MDO7883092.1"/>
    <property type="molecule type" value="Genomic_DNA"/>
</dbReference>
<feature type="domain" description="Ricin B lectin" evidence="3">
    <location>
        <begin position="1826"/>
        <end position="1908"/>
    </location>
</feature>
<evidence type="ECO:0000256" key="2">
    <source>
        <dbReference type="SAM" id="SignalP"/>
    </source>
</evidence>
<dbReference type="InterPro" id="IPR000772">
    <property type="entry name" value="Ricin_B_lectin"/>
</dbReference>
<gene>
    <name evidence="4" type="ORF">Q5716_12710</name>
</gene>
<dbReference type="Gene3D" id="2.80.10.50">
    <property type="match status" value="3"/>
</dbReference>
<dbReference type="RefSeq" id="WP_305003522.1">
    <property type="nucleotide sequence ID" value="NZ_JAUQUB010000003.1"/>
</dbReference>
<dbReference type="Pfam" id="PF14200">
    <property type="entry name" value="RicinB_lectin_2"/>
    <property type="match status" value="2"/>
</dbReference>
<evidence type="ECO:0000313" key="4">
    <source>
        <dbReference type="EMBL" id="MDO7883092.1"/>
    </source>
</evidence>
<feature type="compositionally biased region" description="Low complexity" evidence="1">
    <location>
        <begin position="59"/>
        <end position="73"/>
    </location>
</feature>
<feature type="region of interest" description="Disordered" evidence="1">
    <location>
        <begin position="53"/>
        <end position="73"/>
    </location>
</feature>
<feature type="chain" id="PRO_5045449077" evidence="2">
    <location>
        <begin position="28"/>
        <end position="1918"/>
    </location>
</feature>
<keyword evidence="2" id="KW-0732">Signal</keyword>
<feature type="region of interest" description="Disordered" evidence="1">
    <location>
        <begin position="1442"/>
        <end position="1468"/>
    </location>
</feature>
<dbReference type="Gene3D" id="2.60.120.260">
    <property type="entry name" value="Galactose-binding domain-like"/>
    <property type="match status" value="1"/>
</dbReference>
<reference evidence="4 5" key="1">
    <citation type="submission" date="2023-07" db="EMBL/GenBank/DDBJ databases">
        <title>Protaetiibacter sp. nov WY-16 isolated from soil.</title>
        <authorList>
            <person name="Liu B."/>
            <person name="Wan Y."/>
        </authorList>
    </citation>
    <scope>NUCLEOTIDE SEQUENCE [LARGE SCALE GENOMIC DNA]</scope>
    <source>
        <strain evidence="4 5">WY-16</strain>
    </source>
</reference>